<proteinExistence type="predicted"/>
<sequence>MMRMKKLMIKALMTSLIINFGIFFFTNAETIYAAATPVTINTVDFEDENIIVNNNGNSKIYFATESEAAKDRWDVMPADTGATSEIDFSWVSPTSDNVIKIKGDVDPTQQRVVLPERTKKLEISINYSKMSSLAKDDPIAKLLNIMSTSGTGANPIDFNDLEWKKGESGKWKDINELTKGQLEKYQIRGTYIYFRIMAVNDETSATNPSPDGSKGRRVSDEVKLKIAKKATAMVVGIDGEEFTANIRYGKEYRVTVDGVGPTDWIKVMDRSVRELPLATIANDGSNGTTIPFKNMFLEIRDYSTARTASSKITEIELDDQRTLTNPIVEGDAPDGATAADPNIYVSYNGVKNMVITIPSASKELPYEYCVVKSGDFFELDRVRWSSITKNTPVKILTSKAVEGGTLYVRQKEIKSKEATRYTPAVAYALASTYVTHTINYPSIPETDKATYTFVKQTGDTVTFDIKLNVLGKKPFETDIKTIKLGTKELGYTRTYIPVTPDPNNTTIEYVMRVTLNSADLENMTNTYNRALSLYYMNGTIDKYTVKLTIKNRTPAYALTVDIQPGTAGATQANVVSTVPTGNELVYTITDAEIVDKYMEEIIPVGSADAFTNGQNIPITANRYLTIYEINSTTRNIVKYRSIQITAGDIG</sequence>
<evidence type="ECO:0000313" key="4">
    <source>
        <dbReference type="Proteomes" id="UP000623269"/>
    </source>
</evidence>
<evidence type="ECO:0000256" key="1">
    <source>
        <dbReference type="SAM" id="SignalP"/>
    </source>
</evidence>
<dbReference type="EMBL" id="JAEAGR010000027">
    <property type="protein sequence ID" value="MBH1942548.1"/>
    <property type="molecule type" value="Genomic_DNA"/>
</dbReference>
<comment type="caution">
    <text evidence="3">The sequence shown here is derived from an EMBL/GenBank/DDBJ whole genome shotgun (WGS) entry which is preliminary data.</text>
</comment>
<feature type="domain" description="S-layer protein SbsC C-terminal" evidence="2">
    <location>
        <begin position="566"/>
        <end position="646"/>
    </location>
</feature>
<keyword evidence="4" id="KW-1185">Reference proteome</keyword>
<name>A0A8J7L3G3_9FIRM</name>
<reference evidence="3" key="1">
    <citation type="submission" date="2020-12" db="EMBL/GenBank/DDBJ databases">
        <title>M. sibirica DSM 26468T genome.</title>
        <authorList>
            <person name="Thieme N."/>
            <person name="Rettenmaier R."/>
            <person name="Zverlov V."/>
            <person name="Liebl W."/>
        </authorList>
    </citation>
    <scope>NUCLEOTIDE SEQUENCE</scope>
    <source>
        <strain evidence="3">DSM 26468</strain>
    </source>
</reference>
<gene>
    <name evidence="3" type="ORF">I5677_16775</name>
</gene>
<organism evidence="3 4">
    <name type="scientific">Mobilitalea sibirica</name>
    <dbReference type="NCBI Taxonomy" id="1462919"/>
    <lineage>
        <taxon>Bacteria</taxon>
        <taxon>Bacillati</taxon>
        <taxon>Bacillota</taxon>
        <taxon>Clostridia</taxon>
        <taxon>Lachnospirales</taxon>
        <taxon>Lachnospiraceae</taxon>
        <taxon>Mobilitalea</taxon>
    </lineage>
</organism>
<dbReference type="Proteomes" id="UP000623269">
    <property type="component" value="Unassembled WGS sequence"/>
</dbReference>
<dbReference type="InterPro" id="IPR040751">
    <property type="entry name" value="SbsC_C"/>
</dbReference>
<evidence type="ECO:0000259" key="2">
    <source>
        <dbReference type="Pfam" id="PF18316"/>
    </source>
</evidence>
<feature type="chain" id="PRO_5038867169" description="S-layer protein SbsC C-terminal domain-containing protein" evidence="1">
    <location>
        <begin position="29"/>
        <end position="650"/>
    </location>
</feature>
<evidence type="ECO:0000313" key="3">
    <source>
        <dbReference type="EMBL" id="MBH1942548.1"/>
    </source>
</evidence>
<keyword evidence="1" id="KW-0732">Signal</keyword>
<protein>
    <recommendedName>
        <fullName evidence="2">S-layer protein SbsC C-terminal domain-containing protein</fullName>
    </recommendedName>
</protein>
<dbReference type="RefSeq" id="WP_197662801.1">
    <property type="nucleotide sequence ID" value="NZ_JAEAGR010000027.1"/>
</dbReference>
<dbReference type="AlphaFoldDB" id="A0A8J7L3G3"/>
<accession>A0A8J7L3G3</accession>
<dbReference type="Pfam" id="PF18316">
    <property type="entry name" value="S-l_SbsC_C"/>
    <property type="match status" value="1"/>
</dbReference>
<feature type="signal peptide" evidence="1">
    <location>
        <begin position="1"/>
        <end position="28"/>
    </location>
</feature>